<keyword evidence="9" id="KW-0963">Cytoplasm</keyword>
<keyword evidence="6 9" id="KW-0227">DNA damage</keyword>
<dbReference type="EMBL" id="PEBW01000002">
    <property type="protein sequence ID" value="PTQ52719.1"/>
    <property type="molecule type" value="Genomic_DNA"/>
</dbReference>
<dbReference type="AlphaFoldDB" id="A0A2T5G968"/>
<keyword evidence="7 9" id="KW-0378">Hydrolase</keyword>
<dbReference type="GO" id="GO:0097510">
    <property type="term" value="P:base-excision repair, AP site formation via deaminated base removal"/>
    <property type="evidence" value="ECO:0007669"/>
    <property type="project" value="TreeGrafter"/>
</dbReference>
<dbReference type="InterPro" id="IPR002043">
    <property type="entry name" value="UDG_fam1"/>
</dbReference>
<evidence type="ECO:0000256" key="1">
    <source>
        <dbReference type="ARBA" id="ARBA00001400"/>
    </source>
</evidence>
<protein>
    <recommendedName>
        <fullName evidence="5 9">Uracil-DNA glycosylase</fullName>
        <shortName evidence="9">UDG</shortName>
        <ecNumber evidence="4 9">3.2.2.27</ecNumber>
    </recommendedName>
</protein>
<sequence>MPVFTNDWQGLLAPEFEKPYYQELRRFLIREYRTATVYPDMYDIFNAFHYTPFRNVKVVIVGQDPYHGPGQAHGMAFSVRPGIPIPPSLQNIFAELERDLGFPPPEHGYLVPWALEGVFLLNAVLTVRRGEPGSHRGKGWERFTDRVIEILGEREDPIVFFLWGQDAQAKRSLIRNPRHLVLQAPHPSPLSAHRGFFGSRPFSRANAFLRSVGKKEVDWRLPRTVAELDAYLAEREAPLRAQGLIPSRPARRA</sequence>
<comment type="caution">
    <text evidence="13">The sequence shown here is derived from an EMBL/GenBank/DDBJ whole genome shotgun (WGS) entry which is preliminary data.</text>
</comment>
<evidence type="ECO:0000256" key="4">
    <source>
        <dbReference type="ARBA" id="ARBA00012030"/>
    </source>
</evidence>
<comment type="similarity">
    <text evidence="3 9 11">Belongs to the uracil-DNA glycosylase (UDG) superfamily. UNG family.</text>
</comment>
<organism evidence="13 14">
    <name type="scientific">Brockia lithotrophica</name>
    <dbReference type="NCBI Taxonomy" id="933949"/>
    <lineage>
        <taxon>Bacteria</taxon>
        <taxon>Bacillati</taxon>
        <taxon>Bacillota</taxon>
        <taxon>Bacilli</taxon>
        <taxon>Bacillales</taxon>
        <taxon>Bacillales Family X. Incertae Sedis</taxon>
        <taxon>Brockia</taxon>
    </lineage>
</organism>
<evidence type="ECO:0000256" key="5">
    <source>
        <dbReference type="ARBA" id="ARBA00018429"/>
    </source>
</evidence>
<dbReference type="GO" id="GO:0004844">
    <property type="term" value="F:uracil DNA N-glycosylase activity"/>
    <property type="evidence" value="ECO:0007669"/>
    <property type="project" value="UniProtKB-UniRule"/>
</dbReference>
<dbReference type="SMART" id="SM00987">
    <property type="entry name" value="UreE_C"/>
    <property type="match status" value="1"/>
</dbReference>
<evidence type="ECO:0000256" key="6">
    <source>
        <dbReference type="ARBA" id="ARBA00022763"/>
    </source>
</evidence>
<dbReference type="SMART" id="SM00986">
    <property type="entry name" value="UDG"/>
    <property type="match status" value="1"/>
</dbReference>
<evidence type="ECO:0000313" key="13">
    <source>
        <dbReference type="EMBL" id="PTQ52719.1"/>
    </source>
</evidence>
<dbReference type="InterPro" id="IPR005122">
    <property type="entry name" value="Uracil-DNA_glycosylase-like"/>
</dbReference>
<reference evidence="13 14" key="1">
    <citation type="submission" date="2017-08" db="EMBL/GenBank/DDBJ databases">
        <title>Burning lignite coal seam in the remote Altai Mountains harbors a hydrogen-driven thermophilic microbial community.</title>
        <authorList>
            <person name="Kadnikov V.V."/>
            <person name="Mardanov A.V."/>
            <person name="Ivasenko D."/>
            <person name="Beletsky A.V."/>
            <person name="Karnachuk O.V."/>
            <person name="Ravin N.V."/>
        </authorList>
    </citation>
    <scope>NUCLEOTIDE SEQUENCE [LARGE SCALE GENOMIC DNA]</scope>
    <source>
        <strain evidence="13">AL31</strain>
    </source>
</reference>
<dbReference type="PANTHER" id="PTHR11264:SF0">
    <property type="entry name" value="URACIL-DNA GLYCOSYLASE"/>
    <property type="match status" value="1"/>
</dbReference>
<dbReference type="PANTHER" id="PTHR11264">
    <property type="entry name" value="URACIL-DNA GLYCOSYLASE"/>
    <property type="match status" value="1"/>
</dbReference>
<evidence type="ECO:0000256" key="8">
    <source>
        <dbReference type="ARBA" id="ARBA00023204"/>
    </source>
</evidence>
<name>A0A2T5G968_9BACL</name>
<dbReference type="InterPro" id="IPR036895">
    <property type="entry name" value="Uracil-DNA_glycosylase-like_sf"/>
</dbReference>
<evidence type="ECO:0000256" key="11">
    <source>
        <dbReference type="RuleBase" id="RU003780"/>
    </source>
</evidence>
<comment type="catalytic activity">
    <reaction evidence="1 9 11">
        <text>Hydrolyzes single-stranded DNA or mismatched double-stranded DNA and polynucleotides, releasing free uracil.</text>
        <dbReference type="EC" id="3.2.2.27"/>
    </reaction>
</comment>
<evidence type="ECO:0000256" key="9">
    <source>
        <dbReference type="HAMAP-Rule" id="MF_00148"/>
    </source>
</evidence>
<evidence type="ECO:0000259" key="12">
    <source>
        <dbReference type="SMART" id="SM00986"/>
    </source>
</evidence>
<dbReference type="EC" id="3.2.2.27" evidence="4 9"/>
<dbReference type="FunFam" id="3.40.470.10:FF:000001">
    <property type="entry name" value="Uracil-DNA glycosylase"/>
    <property type="match status" value="1"/>
</dbReference>
<proteinExistence type="inferred from homology"/>
<feature type="domain" description="Uracil-DNA glycosylase-like" evidence="12">
    <location>
        <begin position="49"/>
        <end position="209"/>
    </location>
</feature>
<comment type="subcellular location">
    <subcellularLocation>
        <location evidence="9">Cytoplasm</location>
    </subcellularLocation>
</comment>
<evidence type="ECO:0000256" key="7">
    <source>
        <dbReference type="ARBA" id="ARBA00022801"/>
    </source>
</evidence>
<dbReference type="InterPro" id="IPR018085">
    <property type="entry name" value="Ura-DNA_Glyclase_AS"/>
</dbReference>
<dbReference type="NCBIfam" id="NF003592">
    <property type="entry name" value="PRK05254.1-5"/>
    <property type="match status" value="1"/>
</dbReference>
<evidence type="ECO:0000313" key="14">
    <source>
        <dbReference type="Proteomes" id="UP000244016"/>
    </source>
</evidence>
<dbReference type="NCBIfam" id="NF003589">
    <property type="entry name" value="PRK05254.1-2"/>
    <property type="match status" value="1"/>
</dbReference>
<evidence type="ECO:0000256" key="3">
    <source>
        <dbReference type="ARBA" id="ARBA00008184"/>
    </source>
</evidence>
<comment type="function">
    <text evidence="2 9 11">Excises uracil residues from the DNA which can arise as a result of misincorporation of dUMP residues by DNA polymerase or due to deamination of cytosine.</text>
</comment>
<dbReference type="SUPFAM" id="SSF52141">
    <property type="entry name" value="Uracil-DNA glycosylase-like"/>
    <property type="match status" value="1"/>
</dbReference>
<dbReference type="Pfam" id="PF03167">
    <property type="entry name" value="UDG"/>
    <property type="match status" value="1"/>
</dbReference>
<keyword evidence="8 9" id="KW-0234">DNA repair</keyword>
<dbReference type="NCBIfam" id="NF003588">
    <property type="entry name" value="PRK05254.1-1"/>
    <property type="match status" value="1"/>
</dbReference>
<dbReference type="Proteomes" id="UP000244016">
    <property type="component" value="Unassembled WGS sequence"/>
</dbReference>
<gene>
    <name evidence="9" type="primary">ung</name>
    <name evidence="13" type="ORF">BLITH_0898</name>
</gene>
<evidence type="ECO:0000256" key="10">
    <source>
        <dbReference type="PROSITE-ProRule" id="PRU10072"/>
    </source>
</evidence>
<dbReference type="CDD" id="cd10027">
    <property type="entry name" value="UDG-F1-like"/>
    <property type="match status" value="1"/>
</dbReference>
<feature type="active site" description="Proton acceptor" evidence="9 10">
    <location>
        <position position="64"/>
    </location>
</feature>
<dbReference type="GO" id="GO:0005737">
    <property type="term" value="C:cytoplasm"/>
    <property type="evidence" value="ECO:0007669"/>
    <property type="project" value="UniProtKB-SubCell"/>
</dbReference>
<dbReference type="NCBIfam" id="NF003591">
    <property type="entry name" value="PRK05254.1-4"/>
    <property type="match status" value="1"/>
</dbReference>
<evidence type="ECO:0000256" key="2">
    <source>
        <dbReference type="ARBA" id="ARBA00002631"/>
    </source>
</evidence>
<dbReference type="Gene3D" id="3.40.470.10">
    <property type="entry name" value="Uracil-DNA glycosylase-like domain"/>
    <property type="match status" value="1"/>
</dbReference>
<dbReference type="NCBIfam" id="TIGR00628">
    <property type="entry name" value="ung"/>
    <property type="match status" value="1"/>
</dbReference>
<dbReference type="PROSITE" id="PS00130">
    <property type="entry name" value="U_DNA_GLYCOSYLASE"/>
    <property type="match status" value="1"/>
</dbReference>
<dbReference type="HAMAP" id="MF_00148">
    <property type="entry name" value="UDG"/>
    <property type="match status" value="1"/>
</dbReference>
<accession>A0A2T5G968</accession>